<feature type="compositionally biased region" description="Low complexity" evidence="1">
    <location>
        <begin position="1178"/>
        <end position="1199"/>
    </location>
</feature>
<feature type="compositionally biased region" description="Polar residues" evidence="1">
    <location>
        <begin position="725"/>
        <end position="738"/>
    </location>
</feature>
<feature type="compositionally biased region" description="Polar residues" evidence="1">
    <location>
        <begin position="627"/>
        <end position="648"/>
    </location>
</feature>
<feature type="compositionally biased region" description="Low complexity" evidence="1">
    <location>
        <begin position="1"/>
        <end position="20"/>
    </location>
</feature>
<gene>
    <name evidence="2" type="ORF">BCV69DRAFT_284787</name>
</gene>
<feature type="compositionally biased region" description="Low complexity" evidence="1">
    <location>
        <begin position="744"/>
        <end position="758"/>
    </location>
</feature>
<feature type="compositionally biased region" description="Low complexity" evidence="1">
    <location>
        <begin position="1065"/>
        <end position="1092"/>
    </location>
</feature>
<keyword evidence="3" id="KW-1185">Reference proteome</keyword>
<evidence type="ECO:0000313" key="2">
    <source>
        <dbReference type="EMBL" id="PWN18804.1"/>
    </source>
</evidence>
<accession>A0A316U1U5</accession>
<dbReference type="OrthoDB" id="3357532at2759"/>
<feature type="region of interest" description="Disordered" evidence="1">
    <location>
        <begin position="964"/>
        <end position="996"/>
    </location>
</feature>
<feature type="region of interest" description="Disordered" evidence="1">
    <location>
        <begin position="1"/>
        <end position="32"/>
    </location>
</feature>
<proteinExistence type="predicted"/>
<feature type="region of interest" description="Disordered" evidence="1">
    <location>
        <begin position="85"/>
        <end position="108"/>
    </location>
</feature>
<feature type="compositionally biased region" description="Basic and acidic residues" evidence="1">
    <location>
        <begin position="1108"/>
        <end position="1117"/>
    </location>
</feature>
<reference evidence="2 3" key="1">
    <citation type="journal article" date="2018" name="Mol. Biol. Evol.">
        <title>Broad Genomic Sampling Reveals a Smut Pathogenic Ancestry of the Fungal Clade Ustilaginomycotina.</title>
        <authorList>
            <person name="Kijpornyongpan T."/>
            <person name="Mondo S.J."/>
            <person name="Barry K."/>
            <person name="Sandor L."/>
            <person name="Lee J."/>
            <person name="Lipzen A."/>
            <person name="Pangilinan J."/>
            <person name="LaButti K."/>
            <person name="Hainaut M."/>
            <person name="Henrissat B."/>
            <person name="Grigoriev I.V."/>
            <person name="Spatafora J.W."/>
            <person name="Aime M.C."/>
        </authorList>
    </citation>
    <scope>NUCLEOTIDE SEQUENCE [LARGE SCALE GENOMIC DNA]</scope>
    <source>
        <strain evidence="2 3">MCA 4718</strain>
    </source>
</reference>
<organism evidence="2 3">
    <name type="scientific">Pseudomicrostroma glucosiphilum</name>
    <dbReference type="NCBI Taxonomy" id="1684307"/>
    <lineage>
        <taxon>Eukaryota</taxon>
        <taxon>Fungi</taxon>
        <taxon>Dikarya</taxon>
        <taxon>Basidiomycota</taxon>
        <taxon>Ustilaginomycotina</taxon>
        <taxon>Exobasidiomycetes</taxon>
        <taxon>Microstromatales</taxon>
        <taxon>Microstromatales incertae sedis</taxon>
        <taxon>Pseudomicrostroma</taxon>
    </lineage>
</organism>
<feature type="compositionally biased region" description="Polar residues" evidence="1">
    <location>
        <begin position="137"/>
        <end position="146"/>
    </location>
</feature>
<feature type="compositionally biased region" description="Polar residues" evidence="1">
    <location>
        <begin position="906"/>
        <end position="920"/>
    </location>
</feature>
<dbReference type="Proteomes" id="UP000245942">
    <property type="component" value="Unassembled WGS sequence"/>
</dbReference>
<dbReference type="AlphaFoldDB" id="A0A316U1U5"/>
<feature type="compositionally biased region" description="Polar residues" evidence="1">
    <location>
        <begin position="972"/>
        <end position="992"/>
    </location>
</feature>
<evidence type="ECO:0000256" key="1">
    <source>
        <dbReference type="SAM" id="MobiDB-lite"/>
    </source>
</evidence>
<sequence length="1199" mass="126666">MFLPRTASTTSLSTLSSFRTTDTHARPILPGSSIGWSNATTASSTINVSAQVHYSLLASRYRLLSAQKGLGIAAGAQGLVEQDLSGRTRGEGSSTGNSAGGPSDQAKKAATANLQNLFAGTRARATSSASQAGPSSVPLTAVQTSDSARDFAGSTGRSAASHSGRHGSTRSYAKERLKVQEVTEEVIEAATDTGRLKWEAKAALLSASPSLALLLLIRAATLGSVSACISLSALYTTGVSRGVEPPVTLVYREPLAALAWALEAVRLLRRRMEKVRRSDGGSGQRTRVAQKQTQEKDALDQVAKILALIERLLRTKEVAADLGRSGADRAGTTDGDIRLPDLRRLQARGRKRTTETFAEGLVDPASETFPQLWPSMLEARLWLEAELSFLTESRYPQSDASNRGPDDESADELPALIHVARVHVAIVKALALTYSICKVGVLEDKTIPSLRSAWKLGETDGLPITVTDEIRQVVATADGLIQELQDGAVEGETKTVQEAGRRLWERLDKTLPESVVPVLEHVETRSTARPNPQMSLQTTARGRNIPTLRSTKQRRRSLETLAPVTAEDARAQQPVLLRAPTSPAKDRSSSVAVDPTISVPGRFVNLPSTSSSHRLRTRTISYAGPNSKPSESLLSAPTKVSSRSTKLGRTSELEGPSPSYLHHFGAPAGPADKQLVRRPSSVMSDSPSLLFGDQGEDPLEPLVSLGLPSSSRRGGGNPEQRRTTDPTALTSRRGTVTSLYGEPSVTTQTVTTSGTSSTAYGHVDSSGLFDPTASLRETQVRRRRADSSATVATGVSIRSMRAIHDVSRDEEPLDDRSDLGKPVQVEQPVARAPQSGFRLPRFPSIRSLSDSLVPTALRTDGKEKENVDASAPLLTERLERKLAESYAAQQRSTSGGKVPQMRRQDSSQSLASHFSTTSRRTGLASLRAPSFYPATGQGRGVAPSLAFLPPGRLVTGATLATTAENAELGPSSMRNKPTTAVGNGSGSGSVRQASGKGASALSTLRALRTNTSVPVAAVASTHTDSAVPAGVASNKGHEQTSQHASRGSRAFAGIDPTSRKTYATGNSNGASSAGHSTPASPSRPSAASITAIKSPLSGASPPTSPRPPSDRTSSHRSCDVLDPALAEAEEASRLKTTTGCHLCGVRCVNAPLDRKGRKFCSRTCRVEMKKREKAEDGSSSTASSSSQAAHVSSLVSAKS</sequence>
<feature type="compositionally biased region" description="Low complexity" evidence="1">
    <location>
        <begin position="700"/>
        <end position="712"/>
    </location>
</feature>
<feature type="region of interest" description="Disordered" evidence="1">
    <location>
        <begin position="123"/>
        <end position="171"/>
    </location>
</feature>
<feature type="region of interest" description="Disordered" evidence="1">
    <location>
        <begin position="601"/>
        <end position="758"/>
    </location>
</feature>
<feature type="region of interest" description="Disordered" evidence="1">
    <location>
        <begin position="884"/>
        <end position="921"/>
    </location>
</feature>
<name>A0A316U1U5_9BASI</name>
<feature type="region of interest" description="Disordered" evidence="1">
    <location>
        <begin position="1027"/>
        <end position="1117"/>
    </location>
</feature>
<dbReference type="EMBL" id="KZ819334">
    <property type="protein sequence ID" value="PWN18804.1"/>
    <property type="molecule type" value="Genomic_DNA"/>
</dbReference>
<dbReference type="GeneID" id="37014905"/>
<feature type="compositionally biased region" description="Low complexity" evidence="1">
    <location>
        <begin position="123"/>
        <end position="133"/>
    </location>
</feature>
<evidence type="ECO:0000313" key="3">
    <source>
        <dbReference type="Proteomes" id="UP000245942"/>
    </source>
</evidence>
<dbReference type="RefSeq" id="XP_025345964.1">
    <property type="nucleotide sequence ID" value="XM_025493171.1"/>
</dbReference>
<protein>
    <submittedName>
        <fullName evidence="2">Uncharacterized protein</fullName>
    </submittedName>
</protein>
<feature type="region of interest" description="Disordered" evidence="1">
    <location>
        <begin position="1170"/>
        <end position="1199"/>
    </location>
</feature>